<protein>
    <submittedName>
        <fullName evidence="2">Uncharacterized protein</fullName>
    </submittedName>
</protein>
<sequence length="126" mass="14204">MSRLLTRPKSLPSPLRSSAPRHIRRQSSSKPEAAGQWVDSAPPVDPRPSWVYSFSRISQCIAIPVAVAYAVFVQDFGDREHVFQPARRWLERQKAAFFSLSDAEREIAGVQSVDQGQQTIGTRQIR</sequence>
<name>A0A2H3JDY5_WOLCO</name>
<dbReference type="AlphaFoldDB" id="A0A2H3JDY5"/>
<evidence type="ECO:0000313" key="2">
    <source>
        <dbReference type="EMBL" id="PCH40101.1"/>
    </source>
</evidence>
<feature type="region of interest" description="Disordered" evidence="1">
    <location>
        <begin position="1"/>
        <end position="44"/>
    </location>
</feature>
<proteinExistence type="predicted"/>
<reference evidence="2 3" key="1">
    <citation type="journal article" date="2012" name="Science">
        <title>The Paleozoic origin of enzymatic lignin decomposition reconstructed from 31 fungal genomes.</title>
        <authorList>
            <person name="Floudas D."/>
            <person name="Binder M."/>
            <person name="Riley R."/>
            <person name="Barry K."/>
            <person name="Blanchette R.A."/>
            <person name="Henrissat B."/>
            <person name="Martinez A.T."/>
            <person name="Otillar R."/>
            <person name="Spatafora J.W."/>
            <person name="Yadav J.S."/>
            <person name="Aerts A."/>
            <person name="Benoit I."/>
            <person name="Boyd A."/>
            <person name="Carlson A."/>
            <person name="Copeland A."/>
            <person name="Coutinho P.M."/>
            <person name="de Vries R.P."/>
            <person name="Ferreira P."/>
            <person name="Findley K."/>
            <person name="Foster B."/>
            <person name="Gaskell J."/>
            <person name="Glotzer D."/>
            <person name="Gorecki P."/>
            <person name="Heitman J."/>
            <person name="Hesse C."/>
            <person name="Hori C."/>
            <person name="Igarashi K."/>
            <person name="Jurgens J.A."/>
            <person name="Kallen N."/>
            <person name="Kersten P."/>
            <person name="Kohler A."/>
            <person name="Kuees U."/>
            <person name="Kumar T.K.A."/>
            <person name="Kuo A."/>
            <person name="LaButti K."/>
            <person name="Larrondo L.F."/>
            <person name="Lindquist E."/>
            <person name="Ling A."/>
            <person name="Lombard V."/>
            <person name="Lucas S."/>
            <person name="Lundell T."/>
            <person name="Martin R."/>
            <person name="McLaughlin D.J."/>
            <person name="Morgenstern I."/>
            <person name="Morin E."/>
            <person name="Murat C."/>
            <person name="Nagy L.G."/>
            <person name="Nolan M."/>
            <person name="Ohm R.A."/>
            <person name="Patyshakuliyeva A."/>
            <person name="Rokas A."/>
            <person name="Ruiz-Duenas F.J."/>
            <person name="Sabat G."/>
            <person name="Salamov A."/>
            <person name="Samejima M."/>
            <person name="Schmutz J."/>
            <person name="Slot J.C."/>
            <person name="St John F."/>
            <person name="Stenlid J."/>
            <person name="Sun H."/>
            <person name="Sun S."/>
            <person name="Syed K."/>
            <person name="Tsang A."/>
            <person name="Wiebenga A."/>
            <person name="Young D."/>
            <person name="Pisabarro A."/>
            <person name="Eastwood D.C."/>
            <person name="Martin F."/>
            <person name="Cullen D."/>
            <person name="Grigoriev I.V."/>
            <person name="Hibbett D.S."/>
        </authorList>
    </citation>
    <scope>NUCLEOTIDE SEQUENCE [LARGE SCALE GENOMIC DNA]</scope>
    <source>
        <strain evidence="2 3">MD-104</strain>
    </source>
</reference>
<keyword evidence="3" id="KW-1185">Reference proteome</keyword>
<accession>A0A2H3JDY5</accession>
<gene>
    <name evidence="2" type="ORF">WOLCODRAFT_162093</name>
</gene>
<evidence type="ECO:0000256" key="1">
    <source>
        <dbReference type="SAM" id="MobiDB-lite"/>
    </source>
</evidence>
<organism evidence="2 3">
    <name type="scientific">Wolfiporia cocos (strain MD-104)</name>
    <name type="common">Brown rot fungus</name>
    <dbReference type="NCBI Taxonomy" id="742152"/>
    <lineage>
        <taxon>Eukaryota</taxon>
        <taxon>Fungi</taxon>
        <taxon>Dikarya</taxon>
        <taxon>Basidiomycota</taxon>
        <taxon>Agaricomycotina</taxon>
        <taxon>Agaricomycetes</taxon>
        <taxon>Polyporales</taxon>
        <taxon>Phaeolaceae</taxon>
        <taxon>Wolfiporia</taxon>
    </lineage>
</organism>
<dbReference type="OrthoDB" id="192748at2759"/>
<dbReference type="EMBL" id="KB468053">
    <property type="protein sequence ID" value="PCH40101.1"/>
    <property type="molecule type" value="Genomic_DNA"/>
</dbReference>
<feature type="compositionally biased region" description="Low complexity" evidence="1">
    <location>
        <begin position="1"/>
        <end position="18"/>
    </location>
</feature>
<evidence type="ECO:0000313" key="3">
    <source>
        <dbReference type="Proteomes" id="UP000218811"/>
    </source>
</evidence>
<dbReference type="Proteomes" id="UP000218811">
    <property type="component" value="Unassembled WGS sequence"/>
</dbReference>
<dbReference type="STRING" id="742152.A0A2H3JDY5"/>